<evidence type="ECO:0000313" key="4">
    <source>
        <dbReference type="Proteomes" id="UP000214646"/>
    </source>
</evidence>
<dbReference type="InterPro" id="IPR029058">
    <property type="entry name" value="AB_hydrolase_fold"/>
</dbReference>
<dbReference type="Gene3D" id="3.40.50.1820">
    <property type="entry name" value="alpha/beta hydrolase"/>
    <property type="match status" value="1"/>
</dbReference>
<dbReference type="PANTHER" id="PTHR40111">
    <property type="entry name" value="CEPHALOSPORIN-C DEACETYLASE"/>
    <property type="match status" value="1"/>
</dbReference>
<dbReference type="AlphaFoldDB" id="A0A225EGQ0"/>
<dbReference type="Pfam" id="PF05448">
    <property type="entry name" value="AXE1"/>
    <property type="match status" value="1"/>
</dbReference>
<accession>A0A225EGQ0</accession>
<dbReference type="EMBL" id="NIDE01000001">
    <property type="protein sequence ID" value="OWK47387.1"/>
    <property type="molecule type" value="Genomic_DNA"/>
</dbReference>
<dbReference type="PANTHER" id="PTHR40111:SF1">
    <property type="entry name" value="CEPHALOSPORIN-C DEACETYLASE"/>
    <property type="match status" value="1"/>
</dbReference>
<sequence>MALALAVTAASSRAQIVATPQKKSGVYELGEKIIWQIEVQRPKDSGSTKPAAEVKELAYVLKRDGLTPYKDGVLDVSGGKATLETSLDKPGSVLLELLSKGGAKQDKVLAGVLVAPEKIQPTTSPPADFDDFWAAKIKDLEAIPANAQLEAADGGQPDIEYFKLQMDNINGSRIYGQLAKPKKDRKFPALLIVQWAGVYRLQKPWVTDRAKQGWLTLNIEPHDLPFDKPDEFYQQASKTSQKDYTSIGSSDREKSYFLRMYLSCYRAAEYLAHRPDWDGKTLVVMGTSQGGQQSFVTAGLHPKVTAMIANVPAGCDVTGPKAGRAAGFPYWADQVKWTKNEQILKTGQYYDAANFARRFKGPALVSMGLIDETCPPTGVYAALNQVQGPREAVVLVNSDHQGRNGSQGAFYSRAGVWLQALAKGEPVPAK</sequence>
<evidence type="ECO:0000259" key="2">
    <source>
        <dbReference type="Pfam" id="PF05448"/>
    </source>
</evidence>
<organism evidence="3 4">
    <name type="scientific">Fimbriiglobus ruber</name>
    <dbReference type="NCBI Taxonomy" id="1908690"/>
    <lineage>
        <taxon>Bacteria</taxon>
        <taxon>Pseudomonadati</taxon>
        <taxon>Planctomycetota</taxon>
        <taxon>Planctomycetia</taxon>
        <taxon>Gemmatales</taxon>
        <taxon>Gemmataceae</taxon>
        <taxon>Fimbriiglobus</taxon>
    </lineage>
</organism>
<reference evidence="4" key="1">
    <citation type="submission" date="2017-06" db="EMBL/GenBank/DDBJ databases">
        <title>Genome analysis of Fimbriiglobus ruber SP5, the first member of the order Planctomycetales with confirmed chitinolytic capability.</title>
        <authorList>
            <person name="Ravin N.V."/>
            <person name="Rakitin A.L."/>
            <person name="Ivanova A.A."/>
            <person name="Beletsky A.V."/>
            <person name="Kulichevskaya I.S."/>
            <person name="Mardanov A.V."/>
            <person name="Dedysh S.N."/>
        </authorList>
    </citation>
    <scope>NUCLEOTIDE SEQUENCE [LARGE SCALE GENOMIC DNA]</scope>
    <source>
        <strain evidence="4">SP5</strain>
    </source>
</reference>
<evidence type="ECO:0000256" key="1">
    <source>
        <dbReference type="PIRSR" id="PIRSR639069-1"/>
    </source>
</evidence>
<dbReference type="SUPFAM" id="SSF53474">
    <property type="entry name" value="alpha/beta-Hydrolases"/>
    <property type="match status" value="1"/>
</dbReference>
<feature type="active site" description="Nucleophile" evidence="1">
    <location>
        <position position="288"/>
    </location>
</feature>
<keyword evidence="4" id="KW-1185">Reference proteome</keyword>
<dbReference type="GO" id="GO:0052689">
    <property type="term" value="F:carboxylic ester hydrolase activity"/>
    <property type="evidence" value="ECO:0007669"/>
    <property type="project" value="TreeGrafter"/>
</dbReference>
<dbReference type="InterPro" id="IPR008391">
    <property type="entry name" value="AXE1_dom"/>
</dbReference>
<feature type="domain" description="Acetyl xylan esterase" evidence="2">
    <location>
        <begin position="120"/>
        <end position="405"/>
    </location>
</feature>
<feature type="active site" description="Charge relay system" evidence="1">
    <location>
        <position position="371"/>
    </location>
</feature>
<gene>
    <name evidence="3" type="ORF">FRUB_01086</name>
</gene>
<dbReference type="GO" id="GO:0005976">
    <property type="term" value="P:polysaccharide metabolic process"/>
    <property type="evidence" value="ECO:0007669"/>
    <property type="project" value="TreeGrafter"/>
</dbReference>
<comment type="caution">
    <text evidence="3">The sequence shown here is derived from an EMBL/GenBank/DDBJ whole genome shotgun (WGS) entry which is preliminary data.</text>
</comment>
<protein>
    <submittedName>
        <fullName evidence="3">Acetyl xylan esterase</fullName>
    </submittedName>
</protein>
<dbReference type="Proteomes" id="UP000214646">
    <property type="component" value="Unassembled WGS sequence"/>
</dbReference>
<evidence type="ECO:0000313" key="3">
    <source>
        <dbReference type="EMBL" id="OWK47387.1"/>
    </source>
</evidence>
<feature type="active site" description="Charge relay system" evidence="1">
    <location>
        <position position="400"/>
    </location>
</feature>
<name>A0A225EGQ0_9BACT</name>
<proteinExistence type="predicted"/>
<dbReference type="InterPro" id="IPR039069">
    <property type="entry name" value="CE7"/>
</dbReference>